<keyword evidence="2" id="KW-1185">Reference proteome</keyword>
<evidence type="ECO:0000313" key="2">
    <source>
        <dbReference type="Proteomes" id="UP000800092"/>
    </source>
</evidence>
<name>A0A6A6GXC5_VIRVR</name>
<reference evidence="1" key="1">
    <citation type="journal article" date="2020" name="Stud. Mycol.">
        <title>101 Dothideomycetes genomes: a test case for predicting lifestyles and emergence of pathogens.</title>
        <authorList>
            <person name="Haridas S."/>
            <person name="Albert R."/>
            <person name="Binder M."/>
            <person name="Bloem J."/>
            <person name="Labutti K."/>
            <person name="Salamov A."/>
            <person name="Andreopoulos B."/>
            <person name="Baker S."/>
            <person name="Barry K."/>
            <person name="Bills G."/>
            <person name="Bluhm B."/>
            <person name="Cannon C."/>
            <person name="Castanera R."/>
            <person name="Culley D."/>
            <person name="Daum C."/>
            <person name="Ezra D."/>
            <person name="Gonzalez J."/>
            <person name="Henrissat B."/>
            <person name="Kuo A."/>
            <person name="Liang C."/>
            <person name="Lipzen A."/>
            <person name="Lutzoni F."/>
            <person name="Magnuson J."/>
            <person name="Mondo S."/>
            <person name="Nolan M."/>
            <person name="Ohm R."/>
            <person name="Pangilinan J."/>
            <person name="Park H.-J."/>
            <person name="Ramirez L."/>
            <person name="Alfaro M."/>
            <person name="Sun H."/>
            <person name="Tritt A."/>
            <person name="Yoshinaga Y."/>
            <person name="Zwiers L.-H."/>
            <person name="Turgeon B."/>
            <person name="Goodwin S."/>
            <person name="Spatafora J."/>
            <person name="Crous P."/>
            <person name="Grigoriev I."/>
        </authorList>
    </citation>
    <scope>NUCLEOTIDE SEQUENCE</scope>
    <source>
        <strain evidence="1">Tuck. ex Michener</strain>
    </source>
</reference>
<proteinExistence type="predicted"/>
<dbReference type="Proteomes" id="UP000800092">
    <property type="component" value="Unassembled WGS sequence"/>
</dbReference>
<sequence length="101" mass="11443">MKEFRFRNKGSTTSERASMIVPTVEAARHQVLPMTRTLVVAYSNAILMKKTNQHLRRKYAYSIAYPITGKRRQQRSILPALFPESISLIFPIPGVSSSSAF</sequence>
<gene>
    <name evidence="1" type="ORF">EV356DRAFT_344360</name>
</gene>
<dbReference type="EMBL" id="ML991842">
    <property type="protein sequence ID" value="KAF2230395.1"/>
    <property type="molecule type" value="Genomic_DNA"/>
</dbReference>
<dbReference type="AlphaFoldDB" id="A0A6A6GXC5"/>
<evidence type="ECO:0000313" key="1">
    <source>
        <dbReference type="EMBL" id="KAF2230395.1"/>
    </source>
</evidence>
<organism evidence="1 2">
    <name type="scientific">Viridothelium virens</name>
    <name type="common">Speckled blister lichen</name>
    <name type="synonym">Trypethelium virens</name>
    <dbReference type="NCBI Taxonomy" id="1048519"/>
    <lineage>
        <taxon>Eukaryota</taxon>
        <taxon>Fungi</taxon>
        <taxon>Dikarya</taxon>
        <taxon>Ascomycota</taxon>
        <taxon>Pezizomycotina</taxon>
        <taxon>Dothideomycetes</taxon>
        <taxon>Dothideomycetes incertae sedis</taxon>
        <taxon>Trypetheliales</taxon>
        <taxon>Trypetheliaceae</taxon>
        <taxon>Viridothelium</taxon>
    </lineage>
</organism>
<accession>A0A6A6GXC5</accession>
<protein>
    <submittedName>
        <fullName evidence="1">Uncharacterized protein</fullName>
    </submittedName>
</protein>